<reference evidence="11 12" key="1">
    <citation type="submission" date="2022-08" db="EMBL/GenBank/DDBJ databases">
        <title>Reclassification of Massilia species as members of the genera Telluria, Duganella, Pseudoduganella, Mokoshia gen. nov. and Zemynaea gen. nov. using orthogonal and non-orthogonal genome-based approaches.</title>
        <authorList>
            <person name="Bowman J.P."/>
        </authorList>
    </citation>
    <scope>NUCLEOTIDE SEQUENCE [LARGE SCALE GENOMIC DNA]</scope>
    <source>
        <strain evidence="11 12">JCM 31605</strain>
    </source>
</reference>
<accession>A0ABT2DEL1</accession>
<evidence type="ECO:0000256" key="1">
    <source>
        <dbReference type="ARBA" id="ARBA00006594"/>
    </source>
</evidence>
<dbReference type="PANTHER" id="PTHR33841">
    <property type="entry name" value="DNA METHYLTRANSFERASE YEEA-RELATED"/>
    <property type="match status" value="1"/>
</dbReference>
<keyword evidence="5" id="KW-0949">S-adenosyl-L-methionine</keyword>
<proteinExistence type="inferred from homology"/>
<dbReference type="CDD" id="cd02440">
    <property type="entry name" value="AdoMet_MTases"/>
    <property type="match status" value="1"/>
</dbReference>
<keyword evidence="3 11" id="KW-0489">Methyltransferase</keyword>
<keyword evidence="8" id="KW-0812">Transmembrane</keyword>
<comment type="caution">
    <text evidence="11">The sequence shown here is derived from an EMBL/GenBank/DDBJ whole genome shotgun (WGS) entry which is preliminary data.</text>
</comment>
<keyword evidence="12" id="KW-1185">Reference proteome</keyword>
<evidence type="ECO:0000256" key="5">
    <source>
        <dbReference type="ARBA" id="ARBA00022691"/>
    </source>
</evidence>
<name>A0ABT2DEL1_9BURK</name>
<evidence type="ECO:0000256" key="6">
    <source>
        <dbReference type="ARBA" id="ARBA00022747"/>
    </source>
</evidence>
<feature type="domain" description="DNA methylase adenine-specific" evidence="9">
    <location>
        <begin position="17"/>
        <end position="183"/>
    </location>
</feature>
<dbReference type="Pfam" id="PF02384">
    <property type="entry name" value="N6_Mtase"/>
    <property type="match status" value="1"/>
</dbReference>
<evidence type="ECO:0000259" key="10">
    <source>
        <dbReference type="Pfam" id="PF22837"/>
    </source>
</evidence>
<keyword evidence="6" id="KW-0680">Restriction system</keyword>
<keyword evidence="8" id="KW-0472">Membrane</keyword>
<comment type="similarity">
    <text evidence="1">Belongs to the N(4)/N(6)-methyltransferase family.</text>
</comment>
<keyword evidence="4" id="KW-0808">Transferase</keyword>
<evidence type="ECO:0000313" key="12">
    <source>
        <dbReference type="Proteomes" id="UP001206126"/>
    </source>
</evidence>
<sequence>MKIDDNFSVLELDLGAAERVRALGAYYTPDAIATAVATWAVRTGSENILEPTAGGGALLTAAHARARHLGHALPWRATAYDIDAHAIRNLNLLMLDGLIVQQADFLTVHPNPHKKFDLVLANPPFTRNHALADAQRDYLRKRFQTKGPAGLWVYILLHSLAFLTVGGRLASVVPRSILFTNYGDSFLRRLCKCFGFVGVYELASKPSWSSHAEEAGAVVLAEDYLVSSCSSYERGSLGNDGSTTVSSTAPSEAFEEIAKNCKSLGEISSISIGAVTGRNEVFLLSEHDRKKSGIPYDDLRPAVSRRRQISGITLSLEDLNQMASDGQKTWLLYPRKLTRAVSNHLSKIPESDRAKVVWFKKRSPWWKVQVASRYDAVFTYMNDAGPRVVRLEPGIVCTNTLHKLEFKPSTSEQAKYSALLSPISTFGQVAAEKIGRAYSGGVLKFELREARNLPIVISPSFNESLLSKVDGMLRNNDIVQAAQTVDEAFMPQLFGASWRDAQRTLIYELDTLRAARRKKGKDR</sequence>
<dbReference type="Proteomes" id="UP001206126">
    <property type="component" value="Unassembled WGS sequence"/>
</dbReference>
<evidence type="ECO:0000256" key="4">
    <source>
        <dbReference type="ARBA" id="ARBA00022679"/>
    </source>
</evidence>
<gene>
    <name evidence="11" type="ORF">NX774_17750</name>
</gene>
<dbReference type="RefSeq" id="WP_258823594.1">
    <property type="nucleotide sequence ID" value="NZ_JANUHB010000004.1"/>
</dbReference>
<dbReference type="PANTHER" id="PTHR33841:SF5">
    <property type="entry name" value="DNA METHYLASE (MODIFICATION METHYLASE) (METHYLTRANSFERASE)-RELATED"/>
    <property type="match status" value="1"/>
</dbReference>
<dbReference type="Gene3D" id="3.40.50.150">
    <property type="entry name" value="Vaccinia Virus protein VP39"/>
    <property type="match status" value="1"/>
</dbReference>
<dbReference type="SUPFAM" id="SSF53335">
    <property type="entry name" value="S-adenosyl-L-methionine-dependent methyltransferases"/>
    <property type="match status" value="1"/>
</dbReference>
<comment type="catalytic activity">
    <reaction evidence="7">
        <text>a 2'-deoxyadenosine in DNA + S-adenosyl-L-methionine = an N(6)-methyl-2'-deoxyadenosine in DNA + S-adenosyl-L-homocysteine + H(+)</text>
        <dbReference type="Rhea" id="RHEA:15197"/>
        <dbReference type="Rhea" id="RHEA-COMP:12418"/>
        <dbReference type="Rhea" id="RHEA-COMP:12419"/>
        <dbReference type="ChEBI" id="CHEBI:15378"/>
        <dbReference type="ChEBI" id="CHEBI:57856"/>
        <dbReference type="ChEBI" id="CHEBI:59789"/>
        <dbReference type="ChEBI" id="CHEBI:90615"/>
        <dbReference type="ChEBI" id="CHEBI:90616"/>
        <dbReference type="EC" id="2.1.1.72"/>
    </reaction>
</comment>
<dbReference type="GO" id="GO:0032259">
    <property type="term" value="P:methylation"/>
    <property type="evidence" value="ECO:0007669"/>
    <property type="project" value="UniProtKB-KW"/>
</dbReference>
<dbReference type="Pfam" id="PF22837">
    <property type="entry name" value="M_Eco57I_C"/>
    <property type="match status" value="1"/>
</dbReference>
<dbReference type="EMBL" id="JANUHB010000004">
    <property type="protein sequence ID" value="MCS0809770.1"/>
    <property type="molecule type" value="Genomic_DNA"/>
</dbReference>
<evidence type="ECO:0000256" key="2">
    <source>
        <dbReference type="ARBA" id="ARBA00011900"/>
    </source>
</evidence>
<organism evidence="11 12">
    <name type="scientific">Massilia agilis</name>
    <dbReference type="NCBI Taxonomy" id="1811226"/>
    <lineage>
        <taxon>Bacteria</taxon>
        <taxon>Pseudomonadati</taxon>
        <taxon>Pseudomonadota</taxon>
        <taxon>Betaproteobacteria</taxon>
        <taxon>Burkholderiales</taxon>
        <taxon>Oxalobacteraceae</taxon>
        <taxon>Telluria group</taxon>
        <taxon>Massilia</taxon>
    </lineage>
</organism>
<evidence type="ECO:0000256" key="8">
    <source>
        <dbReference type="SAM" id="Phobius"/>
    </source>
</evidence>
<evidence type="ECO:0000256" key="7">
    <source>
        <dbReference type="ARBA" id="ARBA00047942"/>
    </source>
</evidence>
<evidence type="ECO:0000313" key="11">
    <source>
        <dbReference type="EMBL" id="MCS0809770.1"/>
    </source>
</evidence>
<dbReference type="InterPro" id="IPR050953">
    <property type="entry name" value="N4_N6_ade-DNA_methylase"/>
</dbReference>
<protein>
    <recommendedName>
        <fullName evidence="2">site-specific DNA-methyltransferase (adenine-specific)</fullName>
        <ecNumber evidence="2">2.1.1.72</ecNumber>
    </recommendedName>
</protein>
<feature type="transmembrane region" description="Helical" evidence="8">
    <location>
        <begin position="149"/>
        <end position="170"/>
    </location>
</feature>
<evidence type="ECO:0000256" key="3">
    <source>
        <dbReference type="ARBA" id="ARBA00022603"/>
    </source>
</evidence>
<dbReference type="EC" id="2.1.1.72" evidence="2"/>
<dbReference type="PROSITE" id="PS00092">
    <property type="entry name" value="N6_MTASE"/>
    <property type="match status" value="1"/>
</dbReference>
<dbReference type="GO" id="GO:0008168">
    <property type="term" value="F:methyltransferase activity"/>
    <property type="evidence" value="ECO:0007669"/>
    <property type="project" value="UniProtKB-KW"/>
</dbReference>
<dbReference type="InterPro" id="IPR002052">
    <property type="entry name" value="DNA_methylase_N6_adenine_CS"/>
</dbReference>
<dbReference type="InterPro" id="IPR029063">
    <property type="entry name" value="SAM-dependent_MTases_sf"/>
</dbReference>
<keyword evidence="8" id="KW-1133">Transmembrane helix</keyword>
<dbReference type="InterPro" id="IPR054520">
    <property type="entry name" value="M_Eco57I_C"/>
</dbReference>
<dbReference type="InterPro" id="IPR003356">
    <property type="entry name" value="DNA_methylase_A-5"/>
</dbReference>
<feature type="domain" description="Type II methyltransferase M.Eco57I C-terminal" evidence="10">
    <location>
        <begin position="254"/>
        <end position="488"/>
    </location>
</feature>
<dbReference type="PRINTS" id="PR00507">
    <property type="entry name" value="N12N6MTFRASE"/>
</dbReference>
<evidence type="ECO:0000259" key="9">
    <source>
        <dbReference type="Pfam" id="PF02384"/>
    </source>
</evidence>